<dbReference type="PANTHER" id="PTHR46250:SF15">
    <property type="entry name" value="OS01G0523800 PROTEIN"/>
    <property type="match status" value="1"/>
</dbReference>
<protein>
    <recommendedName>
        <fullName evidence="4">Integrase core domain containing protein</fullName>
    </recommendedName>
</protein>
<accession>A0ABQ7W955</accession>
<gene>
    <name evidence="2" type="ORF">KY290_008049</name>
</gene>
<evidence type="ECO:0000313" key="2">
    <source>
        <dbReference type="EMBL" id="KAH0776638.1"/>
    </source>
</evidence>
<sequence>MSSQTSSQTSKRSRNSTPSTRRTWTGVDSNAKNMDTKKWPIFVDWEEIFGRDRATGDFAEGPLDVVEEIQRSQSSGLINNMRLGFLIDLDGDEEAGTSQRPNMTTGEAENATGPT</sequence>
<evidence type="ECO:0000256" key="1">
    <source>
        <dbReference type="SAM" id="MobiDB-lite"/>
    </source>
</evidence>
<comment type="caution">
    <text evidence="2">The sequence shown here is derived from an EMBL/GenBank/DDBJ whole genome shotgun (WGS) entry which is preliminary data.</text>
</comment>
<evidence type="ECO:0000313" key="3">
    <source>
        <dbReference type="Proteomes" id="UP000826656"/>
    </source>
</evidence>
<dbReference type="EMBL" id="JAIVGD010000003">
    <property type="protein sequence ID" value="KAH0776638.1"/>
    <property type="molecule type" value="Genomic_DNA"/>
</dbReference>
<organism evidence="2 3">
    <name type="scientific">Solanum tuberosum</name>
    <name type="common">Potato</name>
    <dbReference type="NCBI Taxonomy" id="4113"/>
    <lineage>
        <taxon>Eukaryota</taxon>
        <taxon>Viridiplantae</taxon>
        <taxon>Streptophyta</taxon>
        <taxon>Embryophyta</taxon>
        <taxon>Tracheophyta</taxon>
        <taxon>Spermatophyta</taxon>
        <taxon>Magnoliopsida</taxon>
        <taxon>eudicotyledons</taxon>
        <taxon>Gunneridae</taxon>
        <taxon>Pentapetalae</taxon>
        <taxon>asterids</taxon>
        <taxon>lamiids</taxon>
        <taxon>Solanales</taxon>
        <taxon>Solanaceae</taxon>
        <taxon>Solanoideae</taxon>
        <taxon>Solaneae</taxon>
        <taxon>Solanum</taxon>
    </lineage>
</organism>
<evidence type="ECO:0008006" key="4">
    <source>
        <dbReference type="Google" id="ProtNLM"/>
    </source>
</evidence>
<dbReference type="PANTHER" id="PTHR46250">
    <property type="entry name" value="MYB/SANT-LIKE DNA-BINDING DOMAIN PROTEIN-RELATED"/>
    <property type="match status" value="1"/>
</dbReference>
<name>A0ABQ7W955_SOLTU</name>
<proteinExistence type="predicted"/>
<feature type="region of interest" description="Disordered" evidence="1">
    <location>
        <begin position="1"/>
        <end position="31"/>
    </location>
</feature>
<feature type="region of interest" description="Disordered" evidence="1">
    <location>
        <begin position="92"/>
        <end position="115"/>
    </location>
</feature>
<dbReference type="Proteomes" id="UP000826656">
    <property type="component" value="Unassembled WGS sequence"/>
</dbReference>
<feature type="compositionally biased region" description="Low complexity" evidence="1">
    <location>
        <begin position="1"/>
        <end position="23"/>
    </location>
</feature>
<reference evidence="2 3" key="1">
    <citation type="journal article" date="2021" name="bioRxiv">
        <title>Chromosome-scale and haplotype-resolved genome assembly of a tetraploid potato cultivar.</title>
        <authorList>
            <person name="Sun H."/>
            <person name="Jiao W.-B."/>
            <person name="Krause K."/>
            <person name="Campoy J.A."/>
            <person name="Goel M."/>
            <person name="Folz-Donahue K."/>
            <person name="Kukat C."/>
            <person name="Huettel B."/>
            <person name="Schneeberger K."/>
        </authorList>
    </citation>
    <scope>NUCLEOTIDE SEQUENCE [LARGE SCALE GENOMIC DNA]</scope>
    <source>
        <strain evidence="2">SolTubOtavaFocal</strain>
        <tissue evidence="2">Leaves</tissue>
    </source>
</reference>
<feature type="compositionally biased region" description="Polar residues" evidence="1">
    <location>
        <begin position="96"/>
        <end position="115"/>
    </location>
</feature>
<keyword evidence="3" id="KW-1185">Reference proteome</keyword>